<feature type="compositionally biased region" description="Pro residues" evidence="1">
    <location>
        <begin position="142"/>
        <end position="152"/>
    </location>
</feature>
<proteinExistence type="predicted"/>
<name>A0A2N9ANB7_METEX</name>
<accession>A0A2N9ANB7</accession>
<evidence type="ECO:0000256" key="2">
    <source>
        <dbReference type="SAM" id="SignalP"/>
    </source>
</evidence>
<reference evidence="5" key="1">
    <citation type="submission" date="2017-10" db="EMBL/GenBank/DDBJ databases">
        <authorList>
            <person name="Regsiter A."/>
            <person name="William W."/>
        </authorList>
    </citation>
    <scope>NUCLEOTIDE SEQUENCE [LARGE SCALE GENOMIC DNA]</scope>
</reference>
<evidence type="ECO:0000313" key="5">
    <source>
        <dbReference type="Proteomes" id="UP000233769"/>
    </source>
</evidence>
<dbReference type="Proteomes" id="UP000233769">
    <property type="component" value="Chromosome tk0001"/>
</dbReference>
<evidence type="ECO:0000256" key="1">
    <source>
        <dbReference type="SAM" id="MobiDB-lite"/>
    </source>
</evidence>
<evidence type="ECO:0000313" key="4">
    <source>
        <dbReference type="EMBL" id="SOR28630.1"/>
    </source>
</evidence>
<dbReference type="Pfam" id="PF25917">
    <property type="entry name" value="BSH_RND"/>
    <property type="match status" value="1"/>
</dbReference>
<dbReference type="InterPro" id="IPR058625">
    <property type="entry name" value="MdtA-like_BSH"/>
</dbReference>
<feature type="domain" description="Multidrug resistance protein MdtA-like barrel-sandwich hybrid" evidence="3">
    <location>
        <begin position="70"/>
        <end position="111"/>
    </location>
</feature>
<organism evidence="4 5">
    <name type="scientific">Methylorubrum extorquens</name>
    <name type="common">Methylobacterium dichloromethanicum</name>
    <name type="synonym">Methylobacterium extorquens</name>
    <dbReference type="NCBI Taxonomy" id="408"/>
    <lineage>
        <taxon>Bacteria</taxon>
        <taxon>Pseudomonadati</taxon>
        <taxon>Pseudomonadota</taxon>
        <taxon>Alphaproteobacteria</taxon>
        <taxon>Hyphomicrobiales</taxon>
        <taxon>Methylobacteriaceae</taxon>
        <taxon>Methylorubrum</taxon>
    </lineage>
</organism>
<dbReference type="PANTHER" id="PTHR30158">
    <property type="entry name" value="ACRA/E-RELATED COMPONENT OF DRUG EFFLUX TRANSPORTER"/>
    <property type="match status" value="1"/>
</dbReference>
<dbReference type="Gene3D" id="2.40.50.100">
    <property type="match status" value="1"/>
</dbReference>
<feature type="compositionally biased region" description="Basic and acidic residues" evidence="1">
    <location>
        <begin position="129"/>
        <end position="140"/>
    </location>
</feature>
<feature type="chain" id="PRO_5014796092" description="Multidrug resistance protein MdtA-like barrel-sandwich hybrid domain-containing protein" evidence="2">
    <location>
        <begin position="38"/>
        <end position="152"/>
    </location>
</feature>
<feature type="signal peptide" evidence="2">
    <location>
        <begin position="1"/>
        <end position="37"/>
    </location>
</feature>
<dbReference type="GO" id="GO:0005886">
    <property type="term" value="C:plasma membrane"/>
    <property type="evidence" value="ECO:0007669"/>
    <property type="project" value="TreeGrafter"/>
</dbReference>
<sequence>MSRMLDRSRTIRTRRGRALVFAAVLLAGTGPATTAFAGDAAAAPEVGIVTVEPRPVTLIKELPGRVTPMRIAEVRPRVSGIIVERAFQQGSVVKKGEVLYRIDPLPFEVELESAKALTPSRRPGPPPRPGDRLCPGERLMRPGPPSACWPLS</sequence>
<dbReference type="GO" id="GO:0046677">
    <property type="term" value="P:response to antibiotic"/>
    <property type="evidence" value="ECO:0007669"/>
    <property type="project" value="TreeGrafter"/>
</dbReference>
<evidence type="ECO:0000259" key="3">
    <source>
        <dbReference type="Pfam" id="PF25917"/>
    </source>
</evidence>
<dbReference type="EMBL" id="LT962688">
    <property type="protein sequence ID" value="SOR28630.1"/>
    <property type="molecule type" value="Genomic_DNA"/>
</dbReference>
<feature type="region of interest" description="Disordered" evidence="1">
    <location>
        <begin position="116"/>
        <end position="152"/>
    </location>
</feature>
<gene>
    <name evidence="4" type="ORF">TK0001_2028</name>
</gene>
<dbReference type="Gene3D" id="1.10.287.470">
    <property type="entry name" value="Helix hairpin bin"/>
    <property type="match status" value="1"/>
</dbReference>
<protein>
    <recommendedName>
        <fullName evidence="3">Multidrug resistance protein MdtA-like barrel-sandwich hybrid domain-containing protein</fullName>
    </recommendedName>
</protein>
<dbReference type="SUPFAM" id="SSF111369">
    <property type="entry name" value="HlyD-like secretion proteins"/>
    <property type="match status" value="1"/>
</dbReference>
<dbReference type="PANTHER" id="PTHR30158:SF3">
    <property type="entry name" value="MULTIDRUG EFFLUX PUMP SUBUNIT ACRA-RELATED"/>
    <property type="match status" value="1"/>
</dbReference>
<keyword evidence="2" id="KW-0732">Signal</keyword>
<dbReference type="AlphaFoldDB" id="A0A2N9ANB7"/>